<feature type="region of interest" description="Disordered" evidence="1">
    <location>
        <begin position="1"/>
        <end position="67"/>
    </location>
</feature>
<dbReference type="AlphaFoldDB" id="A0A1I1X905"/>
<evidence type="ECO:0000313" key="3">
    <source>
        <dbReference type="Proteomes" id="UP000198855"/>
    </source>
</evidence>
<sequence>MRKVERQLTSSRGHQGAHGIGQVEKQLNRQAEAAEAMQGTNQTDQEVLAASHEHSSVLEEIVETQSE</sequence>
<keyword evidence="3" id="KW-1185">Reference proteome</keyword>
<dbReference type="Proteomes" id="UP000198855">
    <property type="component" value="Unassembled WGS sequence"/>
</dbReference>
<organism evidence="2 3">
    <name type="scientific">Paenibacillus catalpae</name>
    <dbReference type="NCBI Taxonomy" id="1045775"/>
    <lineage>
        <taxon>Bacteria</taxon>
        <taxon>Bacillati</taxon>
        <taxon>Bacillota</taxon>
        <taxon>Bacilli</taxon>
        <taxon>Bacillales</taxon>
        <taxon>Paenibacillaceae</taxon>
        <taxon>Paenibacillus</taxon>
    </lineage>
</organism>
<proteinExistence type="predicted"/>
<protein>
    <submittedName>
        <fullName evidence="2">Uncharacterized protein</fullName>
    </submittedName>
</protein>
<dbReference type="EMBL" id="FOMT01000002">
    <property type="protein sequence ID" value="SFE03827.1"/>
    <property type="molecule type" value="Genomic_DNA"/>
</dbReference>
<dbReference type="RefSeq" id="WP_245772961.1">
    <property type="nucleotide sequence ID" value="NZ_FOMT01000002.1"/>
</dbReference>
<accession>A0A1I1X905</accession>
<evidence type="ECO:0000256" key="1">
    <source>
        <dbReference type="SAM" id="MobiDB-lite"/>
    </source>
</evidence>
<gene>
    <name evidence="2" type="ORF">SAMN05216378_2063</name>
</gene>
<evidence type="ECO:0000313" key="2">
    <source>
        <dbReference type="EMBL" id="SFE03827.1"/>
    </source>
</evidence>
<reference evidence="3" key="1">
    <citation type="submission" date="2016-10" db="EMBL/GenBank/DDBJ databases">
        <authorList>
            <person name="Varghese N."/>
            <person name="Submissions S."/>
        </authorList>
    </citation>
    <scope>NUCLEOTIDE SEQUENCE [LARGE SCALE GENOMIC DNA]</scope>
    <source>
        <strain evidence="3">CGMCC 1.10784</strain>
    </source>
</reference>
<name>A0A1I1X905_9BACL</name>
<dbReference type="STRING" id="1045775.SAMN05216378_2063"/>